<comment type="pathway">
    <text evidence="3">Protein modification; protein ubiquitination.</text>
</comment>
<dbReference type="GO" id="GO:0016020">
    <property type="term" value="C:membrane"/>
    <property type="evidence" value="ECO:0007669"/>
    <property type="project" value="UniProtKB-SubCell"/>
</dbReference>
<keyword evidence="13" id="KW-0472">Membrane</keyword>
<dbReference type="InterPro" id="IPR025287">
    <property type="entry name" value="WAK_GUB"/>
</dbReference>
<evidence type="ECO:0000256" key="2">
    <source>
        <dbReference type="ARBA" id="ARBA00004167"/>
    </source>
</evidence>
<dbReference type="InterPro" id="IPR046948">
    <property type="entry name" value="ATL20-22-like"/>
</dbReference>
<keyword evidence="11" id="KW-0862">Zinc</keyword>
<protein>
    <recommendedName>
        <fullName evidence="4">RING-type E3 ubiquitin transferase</fullName>
        <ecNumber evidence="4">2.3.2.27</ecNumber>
    </recommendedName>
</protein>
<dbReference type="GO" id="GO:0061630">
    <property type="term" value="F:ubiquitin protein ligase activity"/>
    <property type="evidence" value="ECO:0007669"/>
    <property type="project" value="UniProtKB-EC"/>
</dbReference>
<evidence type="ECO:0000256" key="12">
    <source>
        <dbReference type="ARBA" id="ARBA00022989"/>
    </source>
</evidence>
<evidence type="ECO:0000256" key="10">
    <source>
        <dbReference type="ARBA" id="ARBA00022786"/>
    </source>
</evidence>
<dbReference type="GO" id="GO:0008270">
    <property type="term" value="F:zinc ion binding"/>
    <property type="evidence" value="ECO:0007669"/>
    <property type="project" value="UniProtKB-KW"/>
</dbReference>
<evidence type="ECO:0000256" key="9">
    <source>
        <dbReference type="ARBA" id="ARBA00022771"/>
    </source>
</evidence>
<name>A0A6A6N8Q1_HEVBR</name>
<keyword evidence="6" id="KW-0812">Transmembrane</keyword>
<keyword evidence="5" id="KW-0808">Transferase</keyword>
<dbReference type="GO" id="GO:0030247">
    <property type="term" value="F:polysaccharide binding"/>
    <property type="evidence" value="ECO:0007669"/>
    <property type="project" value="InterPro"/>
</dbReference>
<evidence type="ECO:0000256" key="1">
    <source>
        <dbReference type="ARBA" id="ARBA00000900"/>
    </source>
</evidence>
<evidence type="ECO:0000256" key="3">
    <source>
        <dbReference type="ARBA" id="ARBA00004906"/>
    </source>
</evidence>
<comment type="catalytic activity">
    <reaction evidence="1">
        <text>S-ubiquitinyl-[E2 ubiquitin-conjugating enzyme]-L-cysteine + [acceptor protein]-L-lysine = [E2 ubiquitin-conjugating enzyme]-L-cysteine + N(6)-ubiquitinyl-[acceptor protein]-L-lysine.</text>
        <dbReference type="EC" id="2.3.2.27"/>
    </reaction>
</comment>
<evidence type="ECO:0000256" key="7">
    <source>
        <dbReference type="ARBA" id="ARBA00022723"/>
    </source>
</evidence>
<feature type="signal peptide" evidence="15">
    <location>
        <begin position="1"/>
        <end position="20"/>
    </location>
</feature>
<keyword evidence="8 15" id="KW-0732">Signal</keyword>
<feature type="domain" description="Wall-associated receptor kinase galacturonan-binding" evidence="16">
    <location>
        <begin position="26"/>
        <end position="93"/>
    </location>
</feature>
<dbReference type="PANTHER" id="PTHR46279:SF9">
    <property type="entry name" value="OS01G0116300 PROTEIN"/>
    <property type="match status" value="1"/>
</dbReference>
<evidence type="ECO:0000256" key="11">
    <source>
        <dbReference type="ARBA" id="ARBA00022833"/>
    </source>
</evidence>
<proteinExistence type="inferred from homology"/>
<comment type="similarity">
    <text evidence="14">Belongs to the RING-type zinc finger family. ATL subfamily.</text>
</comment>
<sequence length="207" mass="23177">MMNFCLIYFLILVLVDHGFGFNMDECKESKCGGHGPAVRFPFRIKGQQPDSCGYPETGFDLSCSERKETVLELPTSVKLLVKKIDYVAQVIYTSDPQDCLPDSFPTSIYLLLHSGLGTLATSIIILVQTVHGEKIRSSFKCLASVLLATKFMCLVQEFPWTILPFCIVPRSKGKFCRLKANTTEPEIECYGKLRQIKWSSAKFVATG</sequence>
<comment type="caution">
    <text evidence="17">The sequence shown here is derived from an EMBL/GenBank/DDBJ whole genome shotgun (WGS) entry which is preliminary data.</text>
</comment>
<organism evidence="17 18">
    <name type="scientific">Hevea brasiliensis</name>
    <name type="common">Para rubber tree</name>
    <name type="synonym">Siphonia brasiliensis</name>
    <dbReference type="NCBI Taxonomy" id="3981"/>
    <lineage>
        <taxon>Eukaryota</taxon>
        <taxon>Viridiplantae</taxon>
        <taxon>Streptophyta</taxon>
        <taxon>Embryophyta</taxon>
        <taxon>Tracheophyta</taxon>
        <taxon>Spermatophyta</taxon>
        <taxon>Magnoliopsida</taxon>
        <taxon>eudicotyledons</taxon>
        <taxon>Gunneridae</taxon>
        <taxon>Pentapetalae</taxon>
        <taxon>rosids</taxon>
        <taxon>fabids</taxon>
        <taxon>Malpighiales</taxon>
        <taxon>Euphorbiaceae</taxon>
        <taxon>Crotonoideae</taxon>
        <taxon>Micrandreae</taxon>
        <taxon>Hevea</taxon>
    </lineage>
</organism>
<dbReference type="Proteomes" id="UP000467840">
    <property type="component" value="Chromosome 11"/>
</dbReference>
<evidence type="ECO:0000256" key="13">
    <source>
        <dbReference type="ARBA" id="ARBA00023136"/>
    </source>
</evidence>
<keyword evidence="12" id="KW-1133">Transmembrane helix</keyword>
<accession>A0A6A6N8Q1</accession>
<dbReference type="Pfam" id="PF13947">
    <property type="entry name" value="GUB_WAK_bind"/>
    <property type="match status" value="1"/>
</dbReference>
<gene>
    <name evidence="17" type="ORF">GH714_019063</name>
</gene>
<evidence type="ECO:0000256" key="8">
    <source>
        <dbReference type="ARBA" id="ARBA00022729"/>
    </source>
</evidence>
<evidence type="ECO:0000313" key="18">
    <source>
        <dbReference type="Proteomes" id="UP000467840"/>
    </source>
</evidence>
<keyword evidence="7" id="KW-0479">Metal-binding</keyword>
<evidence type="ECO:0000256" key="5">
    <source>
        <dbReference type="ARBA" id="ARBA00022679"/>
    </source>
</evidence>
<evidence type="ECO:0000256" key="4">
    <source>
        <dbReference type="ARBA" id="ARBA00012483"/>
    </source>
</evidence>
<dbReference type="EC" id="2.3.2.27" evidence="4"/>
<dbReference type="PANTHER" id="PTHR46279">
    <property type="entry name" value="RING/U-BOX SUPERFAMILY PROTEIN"/>
    <property type="match status" value="1"/>
</dbReference>
<evidence type="ECO:0000256" key="15">
    <source>
        <dbReference type="SAM" id="SignalP"/>
    </source>
</evidence>
<evidence type="ECO:0000256" key="14">
    <source>
        <dbReference type="ARBA" id="ARBA00024209"/>
    </source>
</evidence>
<reference evidence="17 18" key="1">
    <citation type="journal article" date="2020" name="Mol. Plant">
        <title>The Chromosome-Based Rubber Tree Genome Provides New Insights into Spurge Genome Evolution and Rubber Biosynthesis.</title>
        <authorList>
            <person name="Liu J."/>
            <person name="Shi C."/>
            <person name="Shi C.C."/>
            <person name="Li W."/>
            <person name="Zhang Q.J."/>
            <person name="Zhang Y."/>
            <person name="Li K."/>
            <person name="Lu H.F."/>
            <person name="Shi C."/>
            <person name="Zhu S.T."/>
            <person name="Xiao Z.Y."/>
            <person name="Nan H."/>
            <person name="Yue Y."/>
            <person name="Zhu X.G."/>
            <person name="Wu Y."/>
            <person name="Hong X.N."/>
            <person name="Fan G.Y."/>
            <person name="Tong Y."/>
            <person name="Zhang D."/>
            <person name="Mao C.L."/>
            <person name="Liu Y.L."/>
            <person name="Hao S.J."/>
            <person name="Liu W.Q."/>
            <person name="Lv M.Q."/>
            <person name="Zhang H.B."/>
            <person name="Liu Y."/>
            <person name="Hu-Tang G.R."/>
            <person name="Wang J.P."/>
            <person name="Wang J.H."/>
            <person name="Sun Y.H."/>
            <person name="Ni S.B."/>
            <person name="Chen W.B."/>
            <person name="Zhang X.C."/>
            <person name="Jiao Y.N."/>
            <person name="Eichler E.E."/>
            <person name="Li G.H."/>
            <person name="Liu X."/>
            <person name="Gao L.Z."/>
        </authorList>
    </citation>
    <scope>NUCLEOTIDE SEQUENCE [LARGE SCALE GENOMIC DNA]</scope>
    <source>
        <strain evidence="18">cv. GT1</strain>
        <tissue evidence="17">Leaf</tissue>
    </source>
</reference>
<dbReference type="AlphaFoldDB" id="A0A6A6N8Q1"/>
<dbReference type="EMBL" id="JAAGAX010000002">
    <property type="protein sequence ID" value="KAF2322572.1"/>
    <property type="molecule type" value="Genomic_DNA"/>
</dbReference>
<evidence type="ECO:0000313" key="17">
    <source>
        <dbReference type="EMBL" id="KAF2322572.1"/>
    </source>
</evidence>
<comment type="subcellular location">
    <subcellularLocation>
        <location evidence="2">Membrane</location>
        <topology evidence="2">Single-pass membrane protein</topology>
    </subcellularLocation>
</comment>
<evidence type="ECO:0000259" key="16">
    <source>
        <dbReference type="Pfam" id="PF13947"/>
    </source>
</evidence>
<keyword evidence="18" id="KW-1185">Reference proteome</keyword>
<evidence type="ECO:0000256" key="6">
    <source>
        <dbReference type="ARBA" id="ARBA00022692"/>
    </source>
</evidence>
<keyword evidence="10" id="KW-0833">Ubl conjugation pathway</keyword>
<keyword evidence="9" id="KW-0863">Zinc-finger</keyword>
<feature type="chain" id="PRO_5025368436" description="RING-type E3 ubiquitin transferase" evidence="15">
    <location>
        <begin position="21"/>
        <end position="207"/>
    </location>
</feature>